<proteinExistence type="predicted"/>
<dbReference type="EMBL" id="CP058529">
    <property type="protein sequence ID" value="QLG29004.1"/>
    <property type="molecule type" value="Genomic_DNA"/>
</dbReference>
<dbReference type="PANTHER" id="PTHR43245">
    <property type="entry name" value="BIFUNCTIONAL POLYMYXIN RESISTANCE PROTEIN ARNA"/>
    <property type="match status" value="1"/>
</dbReference>
<dbReference type="OrthoDB" id="200501at2157"/>
<dbReference type="PANTHER" id="PTHR43245:SF55">
    <property type="entry name" value="NAD(P)-BINDING DOMAIN-CONTAINING PROTEIN"/>
    <property type="match status" value="1"/>
</dbReference>
<dbReference type="InterPro" id="IPR001509">
    <property type="entry name" value="Epimerase_deHydtase"/>
</dbReference>
<keyword evidence="3" id="KW-1185">Reference proteome</keyword>
<evidence type="ECO:0000313" key="2">
    <source>
        <dbReference type="EMBL" id="QLG29004.1"/>
    </source>
</evidence>
<dbReference type="Pfam" id="PF01370">
    <property type="entry name" value="Epimerase"/>
    <property type="match status" value="1"/>
</dbReference>
<dbReference type="RefSeq" id="WP_179170578.1">
    <property type="nucleotide sequence ID" value="NZ_CP058529.1"/>
</dbReference>
<gene>
    <name evidence="2" type="ORF">HUG10_16310</name>
</gene>
<dbReference type="SUPFAM" id="SSF51735">
    <property type="entry name" value="NAD(P)-binding Rossmann-fold domains"/>
    <property type="match status" value="1"/>
</dbReference>
<dbReference type="Proteomes" id="UP000509750">
    <property type="component" value="Chromosome"/>
</dbReference>
<feature type="domain" description="NAD-dependent epimerase/dehydratase" evidence="1">
    <location>
        <begin position="6"/>
        <end position="228"/>
    </location>
</feature>
<reference evidence="2 3" key="1">
    <citation type="submission" date="2020-07" db="EMBL/GenBank/DDBJ databases">
        <title>Gai3-2, isolated from salt lake.</title>
        <authorList>
            <person name="Cui H."/>
            <person name="Shi X."/>
        </authorList>
    </citation>
    <scope>NUCLEOTIDE SEQUENCE [LARGE SCALE GENOMIC DNA]</scope>
    <source>
        <strain evidence="2 3">Gai3-2</strain>
    </source>
</reference>
<accession>A0A7D5GN25</accession>
<dbReference type="InterPro" id="IPR036291">
    <property type="entry name" value="NAD(P)-bd_dom_sf"/>
</dbReference>
<dbReference type="GeneID" id="56030429"/>
<name>A0A7D5GN25_9EURY</name>
<protein>
    <submittedName>
        <fullName evidence="2">NAD(P)-dependent oxidoreductase</fullName>
    </submittedName>
</protein>
<dbReference type="InterPro" id="IPR050177">
    <property type="entry name" value="Lipid_A_modif_metabolic_enz"/>
</dbReference>
<evidence type="ECO:0000313" key="3">
    <source>
        <dbReference type="Proteomes" id="UP000509750"/>
    </source>
</evidence>
<dbReference type="KEGG" id="halg:HUG10_16310"/>
<evidence type="ECO:0000259" key="1">
    <source>
        <dbReference type="Pfam" id="PF01370"/>
    </source>
</evidence>
<dbReference type="AlphaFoldDB" id="A0A7D5GN25"/>
<sequence length="292" mass="31674">MSLDTVAVTGGNGKIGEAILAHLSDRGYRTVNVSRGERREEVADEYRTTDLLDAGEVYGSFAVADVDAVVHMGTIPGPTDHPGHVTYESNAMSAYHVLEAAHELDLESVVLPSSINVMGAAYQEAPTHVEYLPVDEAHPLTPRDPYALGKETTESLGDGFGRLPDAPTVSSLRYPWVATEDELRESFAGEDRTLDGLADAWHHTTRSTLFSYLHIEDGATIARAALEADHDGHEAYWAVAADTTAEVDSATLAEEYYPDAEHGDLSGTESLISIDKAGEQLGWEPEHSWRDL</sequence>
<dbReference type="Gene3D" id="3.40.50.720">
    <property type="entry name" value="NAD(P)-binding Rossmann-like Domain"/>
    <property type="match status" value="1"/>
</dbReference>
<organism evidence="2 3">
    <name type="scientific">Halorarum halophilum</name>
    <dbReference type="NCBI Taxonomy" id="2743090"/>
    <lineage>
        <taxon>Archaea</taxon>
        <taxon>Methanobacteriati</taxon>
        <taxon>Methanobacteriota</taxon>
        <taxon>Stenosarchaea group</taxon>
        <taxon>Halobacteria</taxon>
        <taxon>Halobacteriales</taxon>
        <taxon>Haloferacaceae</taxon>
        <taxon>Halorarum</taxon>
    </lineage>
</organism>